<keyword evidence="4" id="KW-1185">Reference proteome</keyword>
<keyword evidence="2" id="KW-0472">Membrane</keyword>
<evidence type="ECO:0000313" key="4">
    <source>
        <dbReference type="Proteomes" id="UP001500665"/>
    </source>
</evidence>
<evidence type="ECO:0000256" key="1">
    <source>
        <dbReference type="SAM" id="MobiDB-lite"/>
    </source>
</evidence>
<proteinExistence type="predicted"/>
<evidence type="ECO:0000256" key="2">
    <source>
        <dbReference type="SAM" id="Phobius"/>
    </source>
</evidence>
<dbReference type="InterPro" id="IPR021454">
    <property type="entry name" value="DUF3105"/>
</dbReference>
<dbReference type="Proteomes" id="UP001500665">
    <property type="component" value="Unassembled WGS sequence"/>
</dbReference>
<dbReference type="RefSeq" id="WP_344236490.1">
    <property type="nucleotide sequence ID" value="NZ_BAAAHH010000002.1"/>
</dbReference>
<gene>
    <name evidence="3" type="ORF">GCM10009550_06410</name>
</gene>
<name>A0ABN1Q7U7_9ACTN</name>
<accession>A0ABN1Q7U7</accession>
<sequence>MSPSQKATRRAREKVAAMQAAERRRNRRNKIIGAVVTGAAGVLLVGGLVFVVQNQEEEAKANAGRTTTPADGVRTFNGLSQTHVAGNVDYSQIPPVGGDHHAAWQNCGVYGSPVRDENAVHSLEHGAVWITHPEDLAEEKVNALRDLVRDKPYVLLSPHEDVRDVVMASAWGKQLAVADPADPKLLSFIGDFAQSPRVPEPGAPCTNGVGSPEA</sequence>
<feature type="transmembrane region" description="Helical" evidence="2">
    <location>
        <begin position="31"/>
        <end position="52"/>
    </location>
</feature>
<evidence type="ECO:0000313" key="3">
    <source>
        <dbReference type="EMBL" id="GAA0938598.1"/>
    </source>
</evidence>
<feature type="region of interest" description="Disordered" evidence="1">
    <location>
        <begin position="195"/>
        <end position="214"/>
    </location>
</feature>
<dbReference type="Pfam" id="PF11303">
    <property type="entry name" value="DUF3105"/>
    <property type="match status" value="1"/>
</dbReference>
<organism evidence="3 4">
    <name type="scientific">Actinocorallia libanotica</name>
    <dbReference type="NCBI Taxonomy" id="46162"/>
    <lineage>
        <taxon>Bacteria</taxon>
        <taxon>Bacillati</taxon>
        <taxon>Actinomycetota</taxon>
        <taxon>Actinomycetes</taxon>
        <taxon>Streptosporangiales</taxon>
        <taxon>Thermomonosporaceae</taxon>
        <taxon>Actinocorallia</taxon>
    </lineage>
</organism>
<dbReference type="EMBL" id="BAAAHH010000002">
    <property type="protein sequence ID" value="GAA0938598.1"/>
    <property type="molecule type" value="Genomic_DNA"/>
</dbReference>
<reference evidence="3 4" key="1">
    <citation type="journal article" date="2019" name="Int. J. Syst. Evol. Microbiol.">
        <title>The Global Catalogue of Microorganisms (GCM) 10K type strain sequencing project: providing services to taxonomists for standard genome sequencing and annotation.</title>
        <authorList>
            <consortium name="The Broad Institute Genomics Platform"/>
            <consortium name="The Broad Institute Genome Sequencing Center for Infectious Disease"/>
            <person name="Wu L."/>
            <person name="Ma J."/>
        </authorList>
    </citation>
    <scope>NUCLEOTIDE SEQUENCE [LARGE SCALE GENOMIC DNA]</scope>
    <source>
        <strain evidence="3 4">JCM 10696</strain>
    </source>
</reference>
<keyword evidence="2" id="KW-0812">Transmembrane</keyword>
<keyword evidence="2" id="KW-1133">Transmembrane helix</keyword>
<protein>
    <submittedName>
        <fullName evidence="3">DUF3105 domain-containing protein</fullName>
    </submittedName>
</protein>
<comment type="caution">
    <text evidence="3">The sequence shown here is derived from an EMBL/GenBank/DDBJ whole genome shotgun (WGS) entry which is preliminary data.</text>
</comment>